<organism evidence="2 3">
    <name type="scientific">Pigmentiphaga humi</name>
    <dbReference type="NCBI Taxonomy" id="2478468"/>
    <lineage>
        <taxon>Bacteria</taxon>
        <taxon>Pseudomonadati</taxon>
        <taxon>Pseudomonadota</taxon>
        <taxon>Betaproteobacteria</taxon>
        <taxon>Burkholderiales</taxon>
        <taxon>Alcaligenaceae</taxon>
        <taxon>Pigmentiphaga</taxon>
    </lineage>
</organism>
<dbReference type="EC" id="1.1.1.100" evidence="2"/>
<gene>
    <name evidence="2" type="primary">fabG_12</name>
    <name evidence="2" type="ORF">PIGHUM_02741</name>
</gene>
<keyword evidence="2" id="KW-0560">Oxidoreductase</keyword>
<dbReference type="InterPro" id="IPR002347">
    <property type="entry name" value="SDR_fam"/>
</dbReference>
<dbReference type="Gene3D" id="3.40.50.720">
    <property type="entry name" value="NAD(P)-binding Rossmann-like Domain"/>
    <property type="match status" value="1"/>
</dbReference>
<dbReference type="InterPro" id="IPR050259">
    <property type="entry name" value="SDR"/>
</dbReference>
<proteinExistence type="inferred from homology"/>
<sequence length="251" mass="26950">MDLQLRDRTAVVTGASQGIGKATAIGLAAQGVRVALVARRRPLLEEIAAGIEAAGGPAPHIIEADLYQESAVDHIVQSAQAAFGHVDIVVNAGGGSRPLDFDAGPDLWMEGMTLNFFRLRELTQALVPGMRKQRWGRVVNITGTSEPKILNAAFSAKAAVHVWAKGLSRLVAADNVTVNCLQPGRIRSEQMKLRYPTEESELEFARQEIPAGRFGEAEELANLAVFLCSQRASYVTGTVIPVDGGMSRFAF</sequence>
<reference evidence="2 3" key="1">
    <citation type="submission" date="2018-10" db="EMBL/GenBank/DDBJ databases">
        <authorList>
            <person name="Criscuolo A."/>
        </authorList>
    </citation>
    <scope>NUCLEOTIDE SEQUENCE [LARGE SCALE GENOMIC DNA]</scope>
    <source>
        <strain evidence="2">DnA1</strain>
    </source>
</reference>
<dbReference type="PANTHER" id="PTHR42879:SF2">
    <property type="entry name" value="3-OXOACYL-[ACYL-CARRIER-PROTEIN] REDUCTASE FABG"/>
    <property type="match status" value="1"/>
</dbReference>
<dbReference type="SUPFAM" id="SSF51735">
    <property type="entry name" value="NAD(P)-binding Rossmann-fold domains"/>
    <property type="match status" value="1"/>
</dbReference>
<evidence type="ECO:0000313" key="3">
    <source>
        <dbReference type="Proteomes" id="UP000277294"/>
    </source>
</evidence>
<dbReference type="AlphaFoldDB" id="A0A3P4B666"/>
<keyword evidence="3" id="KW-1185">Reference proteome</keyword>
<dbReference type="OrthoDB" id="9804774at2"/>
<comment type="similarity">
    <text evidence="1">Belongs to the short-chain dehydrogenases/reductases (SDR) family.</text>
</comment>
<dbReference type="RefSeq" id="WP_124080132.1">
    <property type="nucleotide sequence ID" value="NZ_UWPJ01000022.1"/>
</dbReference>
<dbReference type="EMBL" id="UWPJ01000022">
    <property type="protein sequence ID" value="VCU70665.1"/>
    <property type="molecule type" value="Genomic_DNA"/>
</dbReference>
<evidence type="ECO:0000313" key="2">
    <source>
        <dbReference type="EMBL" id="VCU70665.1"/>
    </source>
</evidence>
<dbReference type="PRINTS" id="PR00081">
    <property type="entry name" value="GDHRDH"/>
</dbReference>
<name>A0A3P4B666_9BURK</name>
<protein>
    <submittedName>
        <fullName evidence="2">3-oxoacyl-[acyl-carrier-protein] reductase FabG</fullName>
        <ecNumber evidence="2">1.1.1.100</ecNumber>
    </submittedName>
</protein>
<dbReference type="Proteomes" id="UP000277294">
    <property type="component" value="Unassembled WGS sequence"/>
</dbReference>
<dbReference type="InterPro" id="IPR036291">
    <property type="entry name" value="NAD(P)-bd_dom_sf"/>
</dbReference>
<dbReference type="Pfam" id="PF13561">
    <property type="entry name" value="adh_short_C2"/>
    <property type="match status" value="1"/>
</dbReference>
<accession>A0A3P4B666</accession>
<dbReference type="PANTHER" id="PTHR42879">
    <property type="entry name" value="3-OXOACYL-(ACYL-CARRIER-PROTEIN) REDUCTASE"/>
    <property type="match status" value="1"/>
</dbReference>
<evidence type="ECO:0000256" key="1">
    <source>
        <dbReference type="ARBA" id="ARBA00006484"/>
    </source>
</evidence>
<dbReference type="GO" id="GO:0004316">
    <property type="term" value="F:3-oxoacyl-[acyl-carrier-protein] reductase (NADPH) activity"/>
    <property type="evidence" value="ECO:0007669"/>
    <property type="project" value="UniProtKB-EC"/>
</dbReference>